<accession>A0A8S5TET6</accession>
<protein>
    <recommendedName>
        <fullName evidence="3">DUF1351 domain-containing protein</fullName>
    </recommendedName>
</protein>
<proteinExistence type="predicted"/>
<evidence type="ECO:0000256" key="1">
    <source>
        <dbReference type="SAM" id="MobiDB-lite"/>
    </source>
</evidence>
<sequence>METTEIRMITDLDKALPQSIAFNFEEVKTWLTENLASYKSMVVTEDEIGAAKADKAKISKLSKTISEQRIAIKKRYLEPYNDFEAKMKELSGMCDEAAKNIDVQVKAFDEKRKTEKREELKAFFESLNQQAWLQFERIENPRWMNATYDTETAKWDIQQAVSTIAENVATITESGGEFESEIFLEYQETLDLGAAMRRGGELNRLKKEREARRAAEEAAERARREAIAAHEAAAEKAQREKAERDAQRKIEEETARRAEEMLNSSNLSHVEGMENAQAEPVSVLDFRVYVTNEQKIKLRDWLNANGIRFCRVPKFGD</sequence>
<reference evidence="2" key="1">
    <citation type="journal article" date="2021" name="Proc. Natl. Acad. Sci. U.S.A.">
        <title>A Catalog of Tens of Thousands of Viruses from Human Metagenomes Reveals Hidden Associations with Chronic Diseases.</title>
        <authorList>
            <person name="Tisza M.J."/>
            <person name="Buck C.B."/>
        </authorList>
    </citation>
    <scope>NUCLEOTIDE SEQUENCE</scope>
    <source>
        <strain evidence="2">CtbgC51</strain>
    </source>
</reference>
<evidence type="ECO:0000313" key="2">
    <source>
        <dbReference type="EMBL" id="DAF61769.1"/>
    </source>
</evidence>
<name>A0A8S5TET6_9CAUD</name>
<dbReference type="EMBL" id="BK032817">
    <property type="protein sequence ID" value="DAF61769.1"/>
    <property type="molecule type" value="Genomic_DNA"/>
</dbReference>
<feature type="region of interest" description="Disordered" evidence="1">
    <location>
        <begin position="224"/>
        <end position="249"/>
    </location>
</feature>
<organism evidence="2">
    <name type="scientific">Siphoviridae sp. ctbgC51</name>
    <dbReference type="NCBI Taxonomy" id="2827901"/>
    <lineage>
        <taxon>Viruses</taxon>
        <taxon>Duplodnaviria</taxon>
        <taxon>Heunggongvirae</taxon>
        <taxon>Uroviricota</taxon>
        <taxon>Caudoviricetes</taxon>
    </lineage>
</organism>
<evidence type="ECO:0008006" key="3">
    <source>
        <dbReference type="Google" id="ProtNLM"/>
    </source>
</evidence>
<dbReference type="InterPro" id="IPR009785">
    <property type="entry name" value="Prophage_Lj928_Orf309"/>
</dbReference>
<dbReference type="Pfam" id="PF07083">
    <property type="entry name" value="DUF1351"/>
    <property type="match status" value="1"/>
</dbReference>